<keyword evidence="16" id="KW-1185">Reference proteome</keyword>
<comment type="function">
    <text evidence="2">Might act as an E3 ubiquitin-protein ligase, or as part of E3 complex, which accepts ubiquitin from specific E2 ubiquitin-conjugating enzymes and then transfers it to substrates.</text>
</comment>
<dbReference type="GO" id="GO:0016567">
    <property type="term" value="P:protein ubiquitination"/>
    <property type="evidence" value="ECO:0007669"/>
    <property type="project" value="InterPro"/>
</dbReference>
<dbReference type="PROSITE" id="PS51873">
    <property type="entry name" value="TRIAD"/>
    <property type="match status" value="1"/>
</dbReference>
<evidence type="ECO:0000256" key="5">
    <source>
        <dbReference type="ARBA" id="ARBA00012251"/>
    </source>
</evidence>
<feature type="domain" description="RING-type" evidence="13">
    <location>
        <begin position="103"/>
        <end position="149"/>
    </location>
</feature>
<dbReference type="InterPro" id="IPR031127">
    <property type="entry name" value="E3_UB_ligase_RBR"/>
</dbReference>
<dbReference type="PROSITE" id="PS50089">
    <property type="entry name" value="ZF_RING_2"/>
    <property type="match status" value="1"/>
</dbReference>
<evidence type="ECO:0000256" key="4">
    <source>
        <dbReference type="ARBA" id="ARBA00005884"/>
    </source>
</evidence>
<evidence type="ECO:0000256" key="1">
    <source>
        <dbReference type="ARBA" id="ARBA00001798"/>
    </source>
</evidence>
<evidence type="ECO:0000256" key="11">
    <source>
        <dbReference type="ARBA" id="ARBA00022833"/>
    </source>
</evidence>
<dbReference type="GO" id="GO:0061630">
    <property type="term" value="F:ubiquitin protein ligase activity"/>
    <property type="evidence" value="ECO:0007669"/>
    <property type="project" value="UniProtKB-EC"/>
</dbReference>
<organism evidence="15 16">
    <name type="scientific">Coptis chinensis</name>
    <dbReference type="NCBI Taxonomy" id="261450"/>
    <lineage>
        <taxon>Eukaryota</taxon>
        <taxon>Viridiplantae</taxon>
        <taxon>Streptophyta</taxon>
        <taxon>Embryophyta</taxon>
        <taxon>Tracheophyta</taxon>
        <taxon>Spermatophyta</taxon>
        <taxon>Magnoliopsida</taxon>
        <taxon>Ranunculales</taxon>
        <taxon>Ranunculaceae</taxon>
        <taxon>Coptidoideae</taxon>
        <taxon>Coptis</taxon>
    </lineage>
</organism>
<dbReference type="FunFam" id="3.30.40.10:FF:000019">
    <property type="entry name" value="RBR-type E3 ubiquitin transferase"/>
    <property type="match status" value="1"/>
</dbReference>
<dbReference type="GO" id="GO:0008270">
    <property type="term" value="F:zinc ion binding"/>
    <property type="evidence" value="ECO:0007669"/>
    <property type="project" value="UniProtKB-KW"/>
</dbReference>
<feature type="domain" description="RING-type" evidence="14">
    <location>
        <begin position="99"/>
        <end position="173"/>
    </location>
</feature>
<evidence type="ECO:0000256" key="2">
    <source>
        <dbReference type="ARBA" id="ARBA00003976"/>
    </source>
</evidence>
<evidence type="ECO:0000256" key="12">
    <source>
        <dbReference type="PROSITE-ProRule" id="PRU00175"/>
    </source>
</evidence>
<protein>
    <recommendedName>
        <fullName evidence="5">RBR-type E3 ubiquitin transferase</fullName>
        <ecNumber evidence="5">2.3.2.31</ecNumber>
    </recommendedName>
</protein>
<evidence type="ECO:0000313" key="16">
    <source>
        <dbReference type="Proteomes" id="UP000631114"/>
    </source>
</evidence>
<keyword evidence="11" id="KW-0862">Zinc</keyword>
<evidence type="ECO:0000259" key="13">
    <source>
        <dbReference type="PROSITE" id="PS50089"/>
    </source>
</evidence>
<dbReference type="Proteomes" id="UP000631114">
    <property type="component" value="Unassembled WGS sequence"/>
</dbReference>
<dbReference type="PANTHER" id="PTHR11685">
    <property type="entry name" value="RBR FAMILY RING FINGER AND IBR DOMAIN-CONTAINING"/>
    <property type="match status" value="1"/>
</dbReference>
<comment type="similarity">
    <text evidence="4">Belongs to the RBR family. Ariadne subfamily.</text>
</comment>
<evidence type="ECO:0000313" key="15">
    <source>
        <dbReference type="EMBL" id="KAF9602123.1"/>
    </source>
</evidence>
<keyword evidence="6" id="KW-0808">Transferase</keyword>
<evidence type="ECO:0000256" key="10">
    <source>
        <dbReference type="ARBA" id="ARBA00022786"/>
    </source>
</evidence>
<dbReference type="Pfam" id="PF00097">
    <property type="entry name" value="zf-C3HC4"/>
    <property type="match status" value="1"/>
</dbReference>
<dbReference type="SUPFAM" id="SSF57850">
    <property type="entry name" value="RING/U-box"/>
    <property type="match status" value="1"/>
</dbReference>
<dbReference type="OrthoDB" id="10009520at2759"/>
<name>A0A835LNG6_9MAGN</name>
<sequence length="173" mass="19313">MASMENLGKIGVGWWLIDGGFVLLGGDEGDEIPCSPQQIRKVHPVLSDLDRVKIWATILLLHYNWDYNKVIDAWFGDQEKVCKKVGLLEKHIVQYQDPEKVTCGICLENYTSSGIHATACGHPFCGSCWKYYISTSVKKGPICLKLRCPDSSCGADVGRDMIDVFVSNNDKEK</sequence>
<dbReference type="AlphaFoldDB" id="A0A835LNG6"/>
<gene>
    <name evidence="15" type="ORF">IFM89_025168</name>
</gene>
<evidence type="ECO:0000256" key="6">
    <source>
        <dbReference type="ARBA" id="ARBA00022679"/>
    </source>
</evidence>
<keyword evidence="7" id="KW-0479">Metal-binding</keyword>
<evidence type="ECO:0000259" key="14">
    <source>
        <dbReference type="PROSITE" id="PS51873"/>
    </source>
</evidence>
<keyword evidence="9 12" id="KW-0863">Zinc-finger</keyword>
<keyword evidence="8" id="KW-0677">Repeat</keyword>
<comment type="catalytic activity">
    <reaction evidence="1">
        <text>[E2 ubiquitin-conjugating enzyme]-S-ubiquitinyl-L-cysteine + [acceptor protein]-L-lysine = [E2 ubiquitin-conjugating enzyme]-L-cysteine + [acceptor protein]-N(6)-ubiquitinyl-L-lysine.</text>
        <dbReference type="EC" id="2.3.2.31"/>
    </reaction>
</comment>
<accession>A0A835LNG6</accession>
<evidence type="ECO:0000256" key="8">
    <source>
        <dbReference type="ARBA" id="ARBA00022737"/>
    </source>
</evidence>
<comment type="pathway">
    <text evidence="3">Protein modification; protein ubiquitination.</text>
</comment>
<dbReference type="Gene3D" id="3.30.40.10">
    <property type="entry name" value="Zinc/RING finger domain, C3HC4 (zinc finger)"/>
    <property type="match status" value="1"/>
</dbReference>
<keyword evidence="10" id="KW-0833">Ubl conjugation pathway</keyword>
<dbReference type="InterPro" id="IPR044066">
    <property type="entry name" value="TRIAD_supradom"/>
</dbReference>
<dbReference type="EMBL" id="JADFTS010000006">
    <property type="protein sequence ID" value="KAF9602123.1"/>
    <property type="molecule type" value="Genomic_DNA"/>
</dbReference>
<dbReference type="EC" id="2.3.2.31" evidence="5"/>
<evidence type="ECO:0000256" key="7">
    <source>
        <dbReference type="ARBA" id="ARBA00022723"/>
    </source>
</evidence>
<comment type="caution">
    <text evidence="15">The sequence shown here is derived from an EMBL/GenBank/DDBJ whole genome shotgun (WGS) entry which is preliminary data.</text>
</comment>
<proteinExistence type="inferred from homology"/>
<evidence type="ECO:0000256" key="9">
    <source>
        <dbReference type="ARBA" id="ARBA00022771"/>
    </source>
</evidence>
<evidence type="ECO:0000256" key="3">
    <source>
        <dbReference type="ARBA" id="ARBA00004906"/>
    </source>
</evidence>
<dbReference type="InterPro" id="IPR001841">
    <property type="entry name" value="Znf_RING"/>
</dbReference>
<dbReference type="InterPro" id="IPR018957">
    <property type="entry name" value="Znf_C3HC4_RING-type"/>
</dbReference>
<dbReference type="InterPro" id="IPR013083">
    <property type="entry name" value="Znf_RING/FYVE/PHD"/>
</dbReference>
<reference evidence="15 16" key="1">
    <citation type="submission" date="2020-10" db="EMBL/GenBank/DDBJ databases">
        <title>The Coptis chinensis genome and diversification of protoberbering-type alkaloids.</title>
        <authorList>
            <person name="Wang B."/>
            <person name="Shu S."/>
            <person name="Song C."/>
            <person name="Liu Y."/>
        </authorList>
    </citation>
    <scope>NUCLEOTIDE SEQUENCE [LARGE SCALE GENOMIC DNA]</scope>
    <source>
        <strain evidence="15">HL-2020</strain>
        <tissue evidence="15">Leaf</tissue>
    </source>
</reference>